<feature type="transmembrane region" description="Helical" evidence="9">
    <location>
        <begin position="61"/>
        <end position="80"/>
    </location>
</feature>
<dbReference type="FunFam" id="1.20.1720.10:FF:000004">
    <property type="entry name" value="EmrB/QacA family drug resistance transporter"/>
    <property type="match status" value="1"/>
</dbReference>
<dbReference type="GO" id="GO:0022857">
    <property type="term" value="F:transmembrane transporter activity"/>
    <property type="evidence" value="ECO:0007669"/>
    <property type="project" value="InterPro"/>
</dbReference>
<gene>
    <name evidence="11" type="ORF">GCM10007304_04710</name>
</gene>
<proteinExistence type="inferred from homology"/>
<protein>
    <submittedName>
        <fullName evidence="11">MFS transporter</fullName>
    </submittedName>
</protein>
<dbReference type="NCBIfam" id="TIGR00711">
    <property type="entry name" value="efflux_EmrB"/>
    <property type="match status" value="1"/>
</dbReference>
<evidence type="ECO:0000256" key="7">
    <source>
        <dbReference type="ARBA" id="ARBA00023136"/>
    </source>
</evidence>
<sequence>MSNTDTTSASVGESNPGEFTHKQILTILSGLMLGMFLAALDQTIVSTSIRTIADDLNGFSIQAWVTTAYLITATISTPLYGKLSDIYGRKQFFLTAITIFVIGSVLCGFATSMYELAAFRAFQGLGAGGLFSLALTIVGDIVPPRERAKYQGYFLAVFGTSSVLGPVVGGLLSGQDSILGITGWRWVFFVNVPIGIIALFVVWRVLNLPRRHGSAVVDWGGAAMLAIGLVPLLIVAEQGRTWGWSSTGSIACYVIGVLGVVGFILVELRMKTDALIPMRFFKNSTFSIGLLLSVITGAAMFGGITLLPQYLQVVKGSSPTLAGFQMLPLVLGIMAASIFSGQLISRTGHYRLYPIIGTTLMTLCMFLFSFIHYDTALWLIMIVMFGFGFGLGNVMQPLTMAIQNALPPQDMGVSTSSATFFRQIGGTIGVAVFLSLLFSRVTDTIGDALRSAAGDSNFVSAVQSAASSSDPTVSGLARGLASGGGEAAGGVLDDTSFIQKLPAELAAPFQIGFSNAMDSVFVAAGFLLLLAFVINLFYKEVPLRTQSGIAAQSAEEKRLQAGVVAADDFTESDSGKHEAADDVPFSGVGSDTRTELLDRLPEQGGAHEKS</sequence>
<evidence type="ECO:0000313" key="11">
    <source>
        <dbReference type="EMBL" id="GGF93973.1"/>
    </source>
</evidence>
<dbReference type="RefSeq" id="WP_188543084.1">
    <property type="nucleotide sequence ID" value="NZ_BMCU01000001.1"/>
</dbReference>
<keyword evidence="12" id="KW-1185">Reference proteome</keyword>
<evidence type="ECO:0000256" key="5">
    <source>
        <dbReference type="ARBA" id="ARBA00022692"/>
    </source>
</evidence>
<dbReference type="PROSITE" id="PS50850">
    <property type="entry name" value="MFS"/>
    <property type="match status" value="1"/>
</dbReference>
<evidence type="ECO:0000256" key="1">
    <source>
        <dbReference type="ARBA" id="ARBA00004651"/>
    </source>
</evidence>
<evidence type="ECO:0000259" key="10">
    <source>
        <dbReference type="PROSITE" id="PS50850"/>
    </source>
</evidence>
<feature type="transmembrane region" description="Helical" evidence="9">
    <location>
        <begin position="184"/>
        <end position="203"/>
    </location>
</feature>
<feature type="transmembrane region" description="Helical" evidence="9">
    <location>
        <begin position="242"/>
        <end position="266"/>
    </location>
</feature>
<evidence type="ECO:0000256" key="6">
    <source>
        <dbReference type="ARBA" id="ARBA00022989"/>
    </source>
</evidence>
<reference evidence="11" key="1">
    <citation type="journal article" date="2014" name="Int. J. Syst. Evol. Microbiol.">
        <title>Complete genome sequence of Corynebacterium casei LMG S-19264T (=DSM 44701T), isolated from a smear-ripened cheese.</title>
        <authorList>
            <consortium name="US DOE Joint Genome Institute (JGI-PGF)"/>
            <person name="Walter F."/>
            <person name="Albersmeier A."/>
            <person name="Kalinowski J."/>
            <person name="Ruckert C."/>
        </authorList>
    </citation>
    <scope>NUCLEOTIDE SEQUENCE</scope>
    <source>
        <strain evidence="11">CCM 7905</strain>
    </source>
</reference>
<dbReference type="Pfam" id="PF07690">
    <property type="entry name" value="MFS_1"/>
    <property type="match status" value="1"/>
</dbReference>
<feature type="region of interest" description="Disordered" evidence="8">
    <location>
        <begin position="569"/>
        <end position="610"/>
    </location>
</feature>
<feature type="transmembrane region" description="Helical" evidence="9">
    <location>
        <begin position="377"/>
        <end position="398"/>
    </location>
</feature>
<dbReference type="InterPro" id="IPR036259">
    <property type="entry name" value="MFS_trans_sf"/>
</dbReference>
<name>A0A917FP19_9NOCA</name>
<dbReference type="CDD" id="cd17502">
    <property type="entry name" value="MFS_Azr1_MDR_like"/>
    <property type="match status" value="1"/>
</dbReference>
<feature type="transmembrane region" description="Helical" evidence="9">
    <location>
        <begin position="215"/>
        <end position="236"/>
    </location>
</feature>
<keyword evidence="6 9" id="KW-1133">Transmembrane helix</keyword>
<feature type="transmembrane region" description="Helical" evidence="9">
    <location>
        <begin position="519"/>
        <end position="538"/>
    </location>
</feature>
<evidence type="ECO:0000256" key="9">
    <source>
        <dbReference type="SAM" id="Phobius"/>
    </source>
</evidence>
<dbReference type="InterPro" id="IPR020846">
    <property type="entry name" value="MFS_dom"/>
</dbReference>
<dbReference type="Proteomes" id="UP000654257">
    <property type="component" value="Unassembled WGS sequence"/>
</dbReference>
<dbReference type="InterPro" id="IPR004638">
    <property type="entry name" value="EmrB-like"/>
</dbReference>
<feature type="transmembrane region" description="Helical" evidence="9">
    <location>
        <begin position="286"/>
        <end position="310"/>
    </location>
</feature>
<dbReference type="EMBL" id="BMCU01000001">
    <property type="protein sequence ID" value="GGF93973.1"/>
    <property type="molecule type" value="Genomic_DNA"/>
</dbReference>
<keyword evidence="3" id="KW-0813">Transport</keyword>
<organism evidence="11 12">
    <name type="scientific">Rhodococcoides trifolii</name>
    <dbReference type="NCBI Taxonomy" id="908250"/>
    <lineage>
        <taxon>Bacteria</taxon>
        <taxon>Bacillati</taxon>
        <taxon>Actinomycetota</taxon>
        <taxon>Actinomycetes</taxon>
        <taxon>Mycobacteriales</taxon>
        <taxon>Nocardiaceae</taxon>
        <taxon>Rhodococcoides</taxon>
    </lineage>
</organism>
<dbReference type="InterPro" id="IPR011701">
    <property type="entry name" value="MFS"/>
</dbReference>
<feature type="compositionally biased region" description="Basic and acidic residues" evidence="8">
    <location>
        <begin position="592"/>
        <end position="610"/>
    </location>
</feature>
<feature type="transmembrane region" description="Helical" evidence="9">
    <location>
        <begin position="24"/>
        <end position="49"/>
    </location>
</feature>
<keyword evidence="4" id="KW-1003">Cell membrane</keyword>
<comment type="subcellular location">
    <subcellularLocation>
        <location evidence="1">Cell membrane</location>
        <topology evidence="1">Multi-pass membrane protein</topology>
    </subcellularLocation>
</comment>
<reference evidence="11" key="2">
    <citation type="submission" date="2020-09" db="EMBL/GenBank/DDBJ databases">
        <authorList>
            <person name="Sun Q."/>
            <person name="Sedlacek I."/>
        </authorList>
    </citation>
    <scope>NUCLEOTIDE SEQUENCE</scope>
    <source>
        <strain evidence="11">CCM 7905</strain>
    </source>
</reference>
<comment type="caution">
    <text evidence="11">The sequence shown here is derived from an EMBL/GenBank/DDBJ whole genome shotgun (WGS) entry which is preliminary data.</text>
</comment>
<evidence type="ECO:0000313" key="12">
    <source>
        <dbReference type="Proteomes" id="UP000654257"/>
    </source>
</evidence>
<feature type="domain" description="Major facilitator superfamily (MFS) profile" evidence="10">
    <location>
        <begin position="27"/>
        <end position="542"/>
    </location>
</feature>
<comment type="similarity">
    <text evidence="2">Belongs to the major facilitator superfamily. TCR/Tet family.</text>
</comment>
<evidence type="ECO:0000256" key="4">
    <source>
        <dbReference type="ARBA" id="ARBA00022475"/>
    </source>
</evidence>
<feature type="transmembrane region" description="Helical" evidence="9">
    <location>
        <begin position="419"/>
        <end position="438"/>
    </location>
</feature>
<evidence type="ECO:0000256" key="2">
    <source>
        <dbReference type="ARBA" id="ARBA00007520"/>
    </source>
</evidence>
<accession>A0A917FP19</accession>
<dbReference type="SUPFAM" id="SSF103473">
    <property type="entry name" value="MFS general substrate transporter"/>
    <property type="match status" value="1"/>
</dbReference>
<feature type="transmembrane region" description="Helical" evidence="9">
    <location>
        <begin position="352"/>
        <end position="371"/>
    </location>
</feature>
<dbReference type="PANTHER" id="PTHR23501:SF197">
    <property type="entry name" value="COMD"/>
    <property type="match status" value="1"/>
</dbReference>
<dbReference type="AlphaFoldDB" id="A0A917FP19"/>
<keyword evidence="7 9" id="KW-0472">Membrane</keyword>
<feature type="transmembrane region" description="Helical" evidence="9">
    <location>
        <begin position="92"/>
        <end position="114"/>
    </location>
</feature>
<dbReference type="Gene3D" id="1.20.1720.10">
    <property type="entry name" value="Multidrug resistance protein D"/>
    <property type="match status" value="1"/>
</dbReference>
<feature type="transmembrane region" description="Helical" evidence="9">
    <location>
        <begin position="322"/>
        <end position="340"/>
    </location>
</feature>
<feature type="transmembrane region" description="Helical" evidence="9">
    <location>
        <begin position="120"/>
        <end position="141"/>
    </location>
</feature>
<evidence type="ECO:0000256" key="3">
    <source>
        <dbReference type="ARBA" id="ARBA00022448"/>
    </source>
</evidence>
<evidence type="ECO:0000256" key="8">
    <source>
        <dbReference type="SAM" id="MobiDB-lite"/>
    </source>
</evidence>
<dbReference type="GO" id="GO:0005886">
    <property type="term" value="C:plasma membrane"/>
    <property type="evidence" value="ECO:0007669"/>
    <property type="project" value="UniProtKB-SubCell"/>
</dbReference>
<dbReference type="PANTHER" id="PTHR23501">
    <property type="entry name" value="MAJOR FACILITATOR SUPERFAMILY"/>
    <property type="match status" value="1"/>
</dbReference>
<feature type="transmembrane region" description="Helical" evidence="9">
    <location>
        <begin position="153"/>
        <end position="172"/>
    </location>
</feature>
<keyword evidence="5 9" id="KW-0812">Transmembrane</keyword>
<dbReference type="Gene3D" id="1.20.1250.20">
    <property type="entry name" value="MFS general substrate transporter like domains"/>
    <property type="match status" value="1"/>
</dbReference>